<keyword evidence="9" id="KW-0807">Transducer</keyword>
<evidence type="ECO:0000256" key="4">
    <source>
        <dbReference type="ARBA" id="ARBA00022692"/>
    </source>
</evidence>
<proteinExistence type="predicted"/>
<organism evidence="11 12">
    <name type="scientific">Asbolus verrucosus</name>
    <name type="common">Desert ironclad beetle</name>
    <dbReference type="NCBI Taxonomy" id="1661398"/>
    <lineage>
        <taxon>Eukaryota</taxon>
        <taxon>Metazoa</taxon>
        <taxon>Ecdysozoa</taxon>
        <taxon>Arthropoda</taxon>
        <taxon>Hexapoda</taxon>
        <taxon>Insecta</taxon>
        <taxon>Pterygota</taxon>
        <taxon>Neoptera</taxon>
        <taxon>Endopterygota</taxon>
        <taxon>Coleoptera</taxon>
        <taxon>Polyphaga</taxon>
        <taxon>Cucujiformia</taxon>
        <taxon>Tenebrionidae</taxon>
        <taxon>Pimeliinae</taxon>
        <taxon>Asbolus</taxon>
    </lineage>
</organism>
<dbReference type="GO" id="GO:0007165">
    <property type="term" value="P:signal transduction"/>
    <property type="evidence" value="ECO:0007669"/>
    <property type="project" value="UniProtKB-KW"/>
</dbReference>
<dbReference type="GO" id="GO:0005886">
    <property type="term" value="C:plasma membrane"/>
    <property type="evidence" value="ECO:0007669"/>
    <property type="project" value="UniProtKB-SubCell"/>
</dbReference>
<sequence length="687" mass="78782">MTDAIKRSFNVNLSVMQAFGLYSAAEESTCLYKVMGYSMYCLFMFPIPIFGTLYLVLDENFDMMQLNDNAFLIAEIVCQFTKLFPFIHNANRIKTCIHYFEAPFFLLSRQKQLDILNKYSRICQRNSKLFLSAVITINIIWASKPLFGKEYKLPVDLWLPFELVAEPRAYYSIYLFLVIAVAYASIACAAIDPLIAGLACQAAGQLEILKDNLQHLSEYVDEEILEHTADKKSKQMVSKIRHCIQHHNAILHFASEYRDCFSSAVFGQFAGSVLVTCFCCLQLSKSNNLTDAIYMGNWYEYDAKSKKALTLLMEHSKRPIIITVGKIVELSLITFTTESTCRCKMQVYVMYLLISAPIPILGTIYFILGKNIDAERTTDNAFVLSQAAFCFLKWLPFIINGDGIKKCIHYFELPCFLMELNIQQKRIIEKKGYIVWAIRPLFAKHKRLPVDIWLPFDCNSQEEIFYSVYLFIAAEIFYIAVATAVVDPLIGGLACLAIGHIKILKDNLQHLNEYAEEEISTEYHFEFSITANKTNLKSKIIQDKIKKCINYHNAILEFIKLYEKSFSSVVFSQFMGSSFQICTCCLQMGLFKPLSFSFFSVLSYIGIMLTQIYFYCYYGTVLFEESNSLTNAIYTGEWYEYDIKSKKSLLILMECSKSPITVSAGKIIDLSLTTFTMEQDILHLRAL</sequence>
<keyword evidence="3" id="KW-0716">Sensory transduction</keyword>
<evidence type="ECO:0000313" key="11">
    <source>
        <dbReference type="EMBL" id="RZC39725.1"/>
    </source>
</evidence>
<dbReference type="OrthoDB" id="6604226at2759"/>
<keyword evidence="12" id="KW-1185">Reference proteome</keyword>
<keyword evidence="5" id="KW-0552">Olfaction</keyword>
<keyword evidence="2" id="KW-1003">Cell membrane</keyword>
<keyword evidence="7 10" id="KW-0472">Membrane</keyword>
<keyword evidence="6 10" id="KW-1133">Transmembrane helix</keyword>
<feature type="transmembrane region" description="Helical" evidence="10">
    <location>
        <begin position="569"/>
        <end position="590"/>
    </location>
</feature>
<feature type="transmembrane region" description="Helical" evidence="10">
    <location>
        <begin position="129"/>
        <end position="148"/>
    </location>
</feature>
<dbReference type="PANTHER" id="PTHR21137">
    <property type="entry name" value="ODORANT RECEPTOR"/>
    <property type="match status" value="1"/>
</dbReference>
<dbReference type="PANTHER" id="PTHR21137:SF35">
    <property type="entry name" value="ODORANT RECEPTOR 19A-RELATED"/>
    <property type="match status" value="1"/>
</dbReference>
<comment type="caution">
    <text evidence="11">The sequence shown here is derived from an EMBL/GenBank/DDBJ whole genome shotgun (WGS) entry which is preliminary data.</text>
</comment>
<dbReference type="Proteomes" id="UP000292052">
    <property type="component" value="Unassembled WGS sequence"/>
</dbReference>
<evidence type="ECO:0000256" key="2">
    <source>
        <dbReference type="ARBA" id="ARBA00022475"/>
    </source>
</evidence>
<feature type="transmembrane region" description="Helical" evidence="10">
    <location>
        <begin position="596"/>
        <end position="618"/>
    </location>
</feature>
<comment type="subcellular location">
    <subcellularLocation>
        <location evidence="1">Cell membrane</location>
        <topology evidence="1">Multi-pass membrane protein</topology>
    </subcellularLocation>
</comment>
<protein>
    <submittedName>
        <fullName evidence="11">7tm 6 domain containing protein</fullName>
    </submittedName>
</protein>
<evidence type="ECO:0000256" key="5">
    <source>
        <dbReference type="ARBA" id="ARBA00022725"/>
    </source>
</evidence>
<evidence type="ECO:0000256" key="10">
    <source>
        <dbReference type="SAM" id="Phobius"/>
    </source>
</evidence>
<reference evidence="11 12" key="1">
    <citation type="submission" date="2017-03" db="EMBL/GenBank/DDBJ databases">
        <title>Genome of the blue death feigning beetle - Asbolus verrucosus.</title>
        <authorList>
            <person name="Rider S.D."/>
        </authorList>
    </citation>
    <scope>NUCLEOTIDE SEQUENCE [LARGE SCALE GENOMIC DNA]</scope>
    <source>
        <strain evidence="11">Butters</strain>
        <tissue evidence="11">Head and leg muscle</tissue>
    </source>
</reference>
<feature type="transmembrane region" description="Helical" evidence="10">
    <location>
        <begin position="348"/>
        <end position="368"/>
    </location>
</feature>
<accession>A0A482W480</accession>
<evidence type="ECO:0000256" key="6">
    <source>
        <dbReference type="ARBA" id="ARBA00022989"/>
    </source>
</evidence>
<dbReference type="InterPro" id="IPR004117">
    <property type="entry name" value="7tm6_olfct_rcpt"/>
</dbReference>
<dbReference type="EMBL" id="QDEB01031774">
    <property type="protein sequence ID" value="RZC39725.1"/>
    <property type="molecule type" value="Genomic_DNA"/>
</dbReference>
<evidence type="ECO:0000313" key="12">
    <source>
        <dbReference type="Proteomes" id="UP000292052"/>
    </source>
</evidence>
<evidence type="ECO:0000256" key="7">
    <source>
        <dbReference type="ARBA" id="ARBA00023136"/>
    </source>
</evidence>
<feature type="transmembrane region" description="Helical" evidence="10">
    <location>
        <begin position="476"/>
        <end position="499"/>
    </location>
</feature>
<dbReference type="GO" id="GO:0005549">
    <property type="term" value="F:odorant binding"/>
    <property type="evidence" value="ECO:0007669"/>
    <property type="project" value="InterPro"/>
</dbReference>
<evidence type="ECO:0000256" key="8">
    <source>
        <dbReference type="ARBA" id="ARBA00023170"/>
    </source>
</evidence>
<dbReference type="GO" id="GO:0004984">
    <property type="term" value="F:olfactory receptor activity"/>
    <property type="evidence" value="ECO:0007669"/>
    <property type="project" value="InterPro"/>
</dbReference>
<name>A0A482W480_ASBVE</name>
<gene>
    <name evidence="11" type="ORF">BDFB_006639</name>
</gene>
<keyword evidence="4 10" id="KW-0812">Transmembrane</keyword>
<feature type="transmembrane region" description="Helical" evidence="10">
    <location>
        <begin position="168"/>
        <end position="191"/>
    </location>
</feature>
<evidence type="ECO:0000256" key="1">
    <source>
        <dbReference type="ARBA" id="ARBA00004651"/>
    </source>
</evidence>
<dbReference type="Pfam" id="PF02949">
    <property type="entry name" value="7tm_6"/>
    <property type="match status" value="3"/>
</dbReference>
<evidence type="ECO:0000256" key="9">
    <source>
        <dbReference type="ARBA" id="ARBA00023224"/>
    </source>
</evidence>
<dbReference type="AlphaFoldDB" id="A0A482W480"/>
<feature type="transmembrane region" description="Helical" evidence="10">
    <location>
        <begin position="37"/>
        <end position="57"/>
    </location>
</feature>
<keyword evidence="8" id="KW-0675">Receptor</keyword>
<evidence type="ECO:0000256" key="3">
    <source>
        <dbReference type="ARBA" id="ARBA00022606"/>
    </source>
</evidence>
<feature type="non-terminal residue" evidence="11">
    <location>
        <position position="687"/>
    </location>
</feature>